<reference evidence="3" key="1">
    <citation type="submission" date="2020-10" db="EMBL/GenBank/DDBJ databases">
        <authorList>
            <person name="Gilroy R."/>
        </authorList>
    </citation>
    <scope>NUCLEOTIDE SEQUENCE</scope>
    <source>
        <strain evidence="3">CHK154-7741</strain>
    </source>
</reference>
<dbReference type="PROSITE" id="PS51352">
    <property type="entry name" value="THIOREDOXIN_2"/>
    <property type="match status" value="1"/>
</dbReference>
<evidence type="ECO:0000259" key="2">
    <source>
        <dbReference type="PROSITE" id="PS51352"/>
    </source>
</evidence>
<dbReference type="PANTHER" id="PTHR47353:SF1">
    <property type="entry name" value="THIOREDOXIN-LIKE PROTEIN HCF164, CHLOROPLASTIC"/>
    <property type="match status" value="1"/>
</dbReference>
<comment type="caution">
    <text evidence="3">The sequence shown here is derived from an EMBL/GenBank/DDBJ whole genome shotgun (WGS) entry which is preliminary data.</text>
</comment>
<protein>
    <submittedName>
        <fullName evidence="3">Thioredoxin fold domain-containing protein</fullName>
    </submittedName>
</protein>
<reference evidence="3" key="2">
    <citation type="journal article" date="2021" name="PeerJ">
        <title>Extensive microbial diversity within the chicken gut microbiome revealed by metagenomics and culture.</title>
        <authorList>
            <person name="Gilroy R."/>
            <person name="Ravi A."/>
            <person name="Getino M."/>
            <person name="Pursley I."/>
            <person name="Horton D.L."/>
            <person name="Alikhan N.F."/>
            <person name="Baker D."/>
            <person name="Gharbi K."/>
            <person name="Hall N."/>
            <person name="Watson M."/>
            <person name="Adriaenssens E.M."/>
            <person name="Foster-Nyarko E."/>
            <person name="Jarju S."/>
            <person name="Secka A."/>
            <person name="Antonio M."/>
            <person name="Oren A."/>
            <person name="Chaudhuri R.R."/>
            <person name="La Ragione R."/>
            <person name="Hildebrand F."/>
            <person name="Pallen M.J."/>
        </authorList>
    </citation>
    <scope>NUCLEOTIDE SEQUENCE</scope>
    <source>
        <strain evidence="3">CHK154-7741</strain>
    </source>
</reference>
<dbReference type="PROSITE" id="PS51257">
    <property type="entry name" value="PROKAR_LIPOPROTEIN"/>
    <property type="match status" value="1"/>
</dbReference>
<dbReference type="InterPro" id="IPR036249">
    <property type="entry name" value="Thioredoxin-like_sf"/>
</dbReference>
<dbReference type="PROSITE" id="PS00194">
    <property type="entry name" value="THIOREDOXIN_1"/>
    <property type="match status" value="1"/>
</dbReference>
<evidence type="ECO:0000256" key="1">
    <source>
        <dbReference type="SAM" id="SignalP"/>
    </source>
</evidence>
<dbReference type="InterPro" id="IPR017937">
    <property type="entry name" value="Thioredoxin_CS"/>
</dbReference>
<gene>
    <name evidence="3" type="ORF">IAD26_08205</name>
</gene>
<feature type="signal peptide" evidence="1">
    <location>
        <begin position="1"/>
        <end position="22"/>
    </location>
</feature>
<dbReference type="EMBL" id="DVOD01000059">
    <property type="protein sequence ID" value="HIU93098.1"/>
    <property type="molecule type" value="Genomic_DNA"/>
</dbReference>
<proteinExistence type="predicted"/>
<dbReference type="Gene3D" id="3.40.30.10">
    <property type="entry name" value="Glutaredoxin"/>
    <property type="match status" value="1"/>
</dbReference>
<keyword evidence="1" id="KW-0732">Signal</keyword>
<evidence type="ECO:0000313" key="4">
    <source>
        <dbReference type="Proteomes" id="UP000886748"/>
    </source>
</evidence>
<dbReference type="PANTHER" id="PTHR47353">
    <property type="entry name" value="THIOREDOXIN-LIKE PROTEIN HCF164, CHLOROPLASTIC"/>
    <property type="match status" value="1"/>
</dbReference>
<dbReference type="InterPro" id="IPR013766">
    <property type="entry name" value="Thioredoxin_domain"/>
</dbReference>
<name>A0A9D1SRI8_9CLOT</name>
<dbReference type="GO" id="GO:0016671">
    <property type="term" value="F:oxidoreductase activity, acting on a sulfur group of donors, disulfide as acceptor"/>
    <property type="evidence" value="ECO:0007669"/>
    <property type="project" value="TreeGrafter"/>
</dbReference>
<organism evidence="3 4">
    <name type="scientific">Candidatus Limenecus avicola</name>
    <dbReference type="NCBI Taxonomy" id="2840847"/>
    <lineage>
        <taxon>Bacteria</taxon>
        <taxon>Bacillati</taxon>
        <taxon>Bacillota</taxon>
        <taxon>Clostridia</taxon>
        <taxon>Eubacteriales</taxon>
        <taxon>Clostridiaceae</taxon>
        <taxon>Clostridiaceae incertae sedis</taxon>
        <taxon>Candidatus Limenecus</taxon>
    </lineage>
</organism>
<feature type="domain" description="Thioredoxin" evidence="2">
    <location>
        <begin position="16"/>
        <end position="144"/>
    </location>
</feature>
<dbReference type="SUPFAM" id="SSF52833">
    <property type="entry name" value="Thioredoxin-like"/>
    <property type="match status" value="1"/>
</dbReference>
<dbReference type="InterPro" id="IPR044241">
    <property type="entry name" value="TxlA/HCF164"/>
</dbReference>
<dbReference type="Pfam" id="PF00085">
    <property type="entry name" value="Thioredoxin"/>
    <property type="match status" value="1"/>
</dbReference>
<dbReference type="AlphaFoldDB" id="A0A9D1SRI8"/>
<feature type="chain" id="PRO_5039081396" evidence="1">
    <location>
        <begin position="23"/>
        <end position="156"/>
    </location>
</feature>
<sequence>MNKKLKTLLVSLAVLALVGVSAACFAILPKANMKPSDYDLGVTYAQASQEDKPMIAVFYVDWCTYCKKFMPRLDKVRNITKDEFNVVLINVENPENEKLVREYQISGYPTVYIIDSKFDYRSHIDNPALESVDSFNKEVQRYANLRKLIKKSELCK</sequence>
<evidence type="ECO:0000313" key="3">
    <source>
        <dbReference type="EMBL" id="HIU93098.1"/>
    </source>
</evidence>
<accession>A0A9D1SRI8</accession>
<dbReference type="Proteomes" id="UP000886748">
    <property type="component" value="Unassembled WGS sequence"/>
</dbReference>